<evidence type="ECO:0000313" key="3">
    <source>
        <dbReference type="Proteomes" id="UP000249396"/>
    </source>
</evidence>
<sequence>MNQPVQFNDRSTGQPTAWQWAFGDGGTSATQNPSHVFLTAGSYDVTLKVSNASGTSIASQTVIVSQNAYTLAVTLSDQAQLTTLAFDGLGMMTGNLDAQSFFPPGKVADYAGFQFLRDNDPDNMGHNTDFLTRVANNVIYILNYSQLQKLVSLAVAQQSQVNQYGYQRYPLMMAFRRQLTGNIPVGSTGLNLDAVKKASHALYLIDGQISFDRAMLYASIYNSMDSTQKAYLDAMKGKGFNSWPNITYGQIAAKMKALPQGSAVAVMTYASDIFSWYAGSLTADVYFCPERHGTYYGSFYLKDAPAVGVAGYSISEQLTATAGGALSNSAEGYVTPSQAALVAGLVNTQRANLYASPTSNIVQTRTQIATLLRSLLTSTASAANVKAQVLSLSGTYGDLDGANNYAYATVFAQVYQSLTTAQLNQLAALRKSILTGTYADGTPFDFTVATVPYLYSDAITDSQIAPYIGNTDYLFFEP</sequence>
<gene>
    <name evidence="2" type="ORF">DM484_16385</name>
</gene>
<dbReference type="SMART" id="SM00089">
    <property type="entry name" value="PKD"/>
    <property type="match status" value="1"/>
</dbReference>
<comment type="caution">
    <text evidence="2">The sequence shown here is derived from an EMBL/GenBank/DDBJ whole genome shotgun (WGS) entry which is preliminary data.</text>
</comment>
<dbReference type="InterPro" id="IPR013783">
    <property type="entry name" value="Ig-like_fold"/>
</dbReference>
<dbReference type="SUPFAM" id="SSF49299">
    <property type="entry name" value="PKD domain"/>
    <property type="match status" value="1"/>
</dbReference>
<dbReference type="Gene3D" id="2.60.40.10">
    <property type="entry name" value="Immunoglobulins"/>
    <property type="match status" value="1"/>
</dbReference>
<dbReference type="PROSITE" id="PS50093">
    <property type="entry name" value="PKD"/>
    <property type="match status" value="1"/>
</dbReference>
<dbReference type="InterPro" id="IPR035986">
    <property type="entry name" value="PKD_dom_sf"/>
</dbReference>
<name>A0A2W4SMN8_9GAMM</name>
<evidence type="ECO:0000313" key="2">
    <source>
        <dbReference type="EMBL" id="PZN76530.1"/>
    </source>
</evidence>
<dbReference type="EMBL" id="QJPH01000358">
    <property type="protein sequence ID" value="PZN76530.1"/>
    <property type="molecule type" value="Genomic_DNA"/>
</dbReference>
<feature type="domain" description="PKD" evidence="1">
    <location>
        <begin position="1"/>
        <end position="64"/>
    </location>
</feature>
<dbReference type="InterPro" id="IPR022409">
    <property type="entry name" value="PKD/Chitinase_dom"/>
</dbReference>
<evidence type="ECO:0000259" key="1">
    <source>
        <dbReference type="PROSITE" id="PS50093"/>
    </source>
</evidence>
<organism evidence="2 3">
    <name type="scientific">Candidatus Methylumidiphilus alinenensis</name>
    <dbReference type="NCBI Taxonomy" id="2202197"/>
    <lineage>
        <taxon>Bacteria</taxon>
        <taxon>Pseudomonadati</taxon>
        <taxon>Pseudomonadota</taxon>
        <taxon>Gammaproteobacteria</taxon>
        <taxon>Methylococcales</taxon>
        <taxon>Candidatus Methylumidiphilus</taxon>
    </lineage>
</organism>
<reference evidence="2 3" key="1">
    <citation type="journal article" date="2018" name="Aquat. Microb. Ecol.">
        <title>Gammaproteobacterial methanotrophs dominate.</title>
        <authorList>
            <person name="Rissanen A.J."/>
            <person name="Saarenheimo J."/>
            <person name="Tiirola M."/>
            <person name="Peura S."/>
            <person name="Aalto S.L."/>
            <person name="Karvinen A."/>
            <person name="Nykanen H."/>
        </authorList>
    </citation>
    <scope>NUCLEOTIDE SEQUENCE [LARGE SCALE GENOMIC DNA]</scope>
    <source>
        <strain evidence="2">AMbin10</strain>
    </source>
</reference>
<dbReference type="InterPro" id="IPR000601">
    <property type="entry name" value="PKD_dom"/>
</dbReference>
<proteinExistence type="predicted"/>
<accession>A0A2W4SMN8</accession>
<dbReference type="CDD" id="cd00146">
    <property type="entry name" value="PKD"/>
    <property type="match status" value="1"/>
</dbReference>
<dbReference type="Proteomes" id="UP000249396">
    <property type="component" value="Unassembled WGS sequence"/>
</dbReference>
<protein>
    <recommendedName>
        <fullName evidence="1">PKD domain-containing protein</fullName>
    </recommendedName>
</protein>
<dbReference type="AlphaFoldDB" id="A0A2W4SMN8"/>
<dbReference type="Pfam" id="PF18911">
    <property type="entry name" value="PKD_4"/>
    <property type="match status" value="1"/>
</dbReference>